<keyword evidence="6" id="KW-0812">Transmembrane</keyword>
<evidence type="ECO:0000256" key="3">
    <source>
        <dbReference type="ARBA" id="ARBA00022729"/>
    </source>
</evidence>
<dbReference type="Pfam" id="PF18884">
    <property type="entry name" value="TSP3_bac"/>
    <property type="match status" value="3"/>
</dbReference>
<feature type="transmembrane region" description="Helical" evidence="6">
    <location>
        <begin position="502"/>
        <end position="518"/>
    </location>
</feature>
<organism evidence="8 9">
    <name type="scientific">Candidatus Falkowbacteria bacterium CG10_big_fil_rev_8_21_14_0_10_43_10</name>
    <dbReference type="NCBI Taxonomy" id="1974567"/>
    <lineage>
        <taxon>Bacteria</taxon>
        <taxon>Candidatus Falkowiibacteriota</taxon>
    </lineage>
</organism>
<dbReference type="GO" id="GO:0005509">
    <property type="term" value="F:calcium ion binding"/>
    <property type="evidence" value="ECO:0007669"/>
    <property type="project" value="InterPro"/>
</dbReference>
<dbReference type="InterPro" id="IPR028974">
    <property type="entry name" value="TSP_type-3_rpt"/>
</dbReference>
<dbReference type="AlphaFoldDB" id="A0A2H0V2Y3"/>
<evidence type="ECO:0000256" key="4">
    <source>
        <dbReference type="ARBA" id="ARBA00022837"/>
    </source>
</evidence>
<feature type="compositionally biased region" description="Low complexity" evidence="5">
    <location>
        <begin position="319"/>
        <end position="336"/>
    </location>
</feature>
<dbReference type="SUPFAM" id="SSF103647">
    <property type="entry name" value="TSP type-3 repeat"/>
    <property type="match status" value="1"/>
</dbReference>
<evidence type="ECO:0000313" key="9">
    <source>
        <dbReference type="Proteomes" id="UP000228626"/>
    </source>
</evidence>
<evidence type="ECO:0000259" key="7">
    <source>
        <dbReference type="Pfam" id="PF00188"/>
    </source>
</evidence>
<accession>A0A2H0V2Y3</accession>
<dbReference type="InterPro" id="IPR059100">
    <property type="entry name" value="TSP3_bac"/>
</dbReference>
<feature type="transmembrane region" description="Helical" evidence="6">
    <location>
        <begin position="474"/>
        <end position="495"/>
    </location>
</feature>
<feature type="domain" description="SCP" evidence="7">
    <location>
        <begin position="161"/>
        <end position="276"/>
    </location>
</feature>
<dbReference type="SUPFAM" id="SSF55797">
    <property type="entry name" value="PR-1-like"/>
    <property type="match status" value="1"/>
</dbReference>
<evidence type="ECO:0000256" key="5">
    <source>
        <dbReference type="SAM" id="MobiDB-lite"/>
    </source>
</evidence>
<dbReference type="CDD" id="cd05379">
    <property type="entry name" value="CAP_bacterial"/>
    <property type="match status" value="1"/>
</dbReference>
<feature type="transmembrane region" description="Helical" evidence="6">
    <location>
        <begin position="121"/>
        <end position="142"/>
    </location>
</feature>
<keyword evidence="6" id="KW-0472">Membrane</keyword>
<dbReference type="EMBL" id="PFAR01000010">
    <property type="protein sequence ID" value="PIR93443.1"/>
    <property type="molecule type" value="Genomic_DNA"/>
</dbReference>
<proteinExistence type="predicted"/>
<dbReference type="Proteomes" id="UP000228626">
    <property type="component" value="Unassembled WGS sequence"/>
</dbReference>
<keyword evidence="6" id="KW-1133">Transmembrane helix</keyword>
<evidence type="ECO:0000256" key="1">
    <source>
        <dbReference type="ARBA" id="ARBA00004613"/>
    </source>
</evidence>
<dbReference type="InterPro" id="IPR035940">
    <property type="entry name" value="CAP_sf"/>
</dbReference>
<feature type="region of interest" description="Disordered" evidence="5">
    <location>
        <begin position="319"/>
        <end position="348"/>
    </location>
</feature>
<protein>
    <recommendedName>
        <fullName evidence="7">SCP domain-containing protein</fullName>
    </recommendedName>
</protein>
<keyword evidence="3" id="KW-0732">Signal</keyword>
<comment type="subcellular location">
    <subcellularLocation>
        <location evidence="1">Secreted</location>
    </subcellularLocation>
</comment>
<gene>
    <name evidence="8" type="ORF">COT99_00720</name>
</gene>
<evidence type="ECO:0000256" key="6">
    <source>
        <dbReference type="SAM" id="Phobius"/>
    </source>
</evidence>
<evidence type="ECO:0000313" key="8">
    <source>
        <dbReference type="EMBL" id="PIR93443.1"/>
    </source>
</evidence>
<keyword evidence="2" id="KW-0964">Secreted</keyword>
<feature type="region of interest" description="Disordered" evidence="5">
    <location>
        <begin position="37"/>
        <end position="56"/>
    </location>
</feature>
<comment type="caution">
    <text evidence="8">The sequence shown here is derived from an EMBL/GenBank/DDBJ whole genome shotgun (WGS) entry which is preliminary data.</text>
</comment>
<dbReference type="Pfam" id="PF00188">
    <property type="entry name" value="CAP"/>
    <property type="match status" value="1"/>
</dbReference>
<name>A0A2H0V2Y3_9BACT</name>
<dbReference type="PANTHER" id="PTHR31157:SF1">
    <property type="entry name" value="SCP DOMAIN-CONTAINING PROTEIN"/>
    <property type="match status" value="1"/>
</dbReference>
<keyword evidence="4" id="KW-0106">Calcium</keyword>
<dbReference type="Gene3D" id="4.10.1080.10">
    <property type="entry name" value="TSP type-3 repeat"/>
    <property type="match status" value="1"/>
</dbReference>
<reference evidence="9" key="1">
    <citation type="submission" date="2017-09" db="EMBL/GenBank/DDBJ databases">
        <title>Depth-based differentiation of microbial function through sediment-hosted aquifers and enrichment of novel symbionts in the deep terrestrial subsurface.</title>
        <authorList>
            <person name="Probst A.J."/>
            <person name="Ladd B."/>
            <person name="Jarett J.K."/>
            <person name="Geller-Mcgrath D.E."/>
            <person name="Sieber C.M.K."/>
            <person name="Emerson J.B."/>
            <person name="Anantharaman K."/>
            <person name="Thomas B.C."/>
            <person name="Malmstrom R."/>
            <person name="Stieglmeier M."/>
            <person name="Klingl A."/>
            <person name="Woyke T."/>
            <person name="Ryan C.M."/>
            <person name="Banfield J.F."/>
        </authorList>
    </citation>
    <scope>NUCLEOTIDE SEQUENCE [LARGE SCALE GENOMIC DNA]</scope>
</reference>
<dbReference type="PANTHER" id="PTHR31157">
    <property type="entry name" value="SCP DOMAIN-CONTAINING PROTEIN"/>
    <property type="match status" value="1"/>
</dbReference>
<evidence type="ECO:0000256" key="2">
    <source>
        <dbReference type="ARBA" id="ARBA00022525"/>
    </source>
</evidence>
<dbReference type="InterPro" id="IPR014044">
    <property type="entry name" value="CAP_dom"/>
</dbReference>
<sequence>MKKKITKKTKKTTNKIKRKSSGLDFLELIDSDADGLSDAEEKKLGTDPLSADTDRDGLNDLAEVKVYHTDPLDPDTDKDGISDSEEVRLGLNPLKKDKLKDIFIPHQGNDYKPYLLQSKRAIFYSLFFVGLKAIVFVFALSLPVQAFMMPDVLALQRGQILDLITQFRAEKGINILSETGKLNTSAQAKAGDMVINKYFDHTGPDNHTLPYFLSQAGYNYRVAGENLAMGFSSAEKVFNAWLKSPLHYKNIVDEEFMETGLGIDSGDYKGKNTIFIAQHFGTPAALAAAKAPEPGAASAPAPAAGKELSQVLSEKVHPPAVKISPPASKPAAPAIPAEKDRQAPAKEFSYSADQSRVFWKYDGRETVFTAKAYIKGEISQAEVYISGYPLTLNKDETEADLYSGRLTVEENIDDFFKVVIAPTIKIQDAKGNEVIDSINWYEIKIVSQTPVEKYTAARDVLPAGVTKVFNASRAVYGVGLAIFTIVLLLTILVEIKRQHPHLIVQSLAVILLLTTLLVI</sequence>
<dbReference type="Gene3D" id="3.40.33.10">
    <property type="entry name" value="CAP"/>
    <property type="match status" value="1"/>
</dbReference>